<keyword evidence="6 8" id="KW-1133">Transmembrane helix</keyword>
<sequence length="84" mass="8932">MTTAALIILSLAAFCFLYRLFRGPTVPDRMIALDALLITIMSGILVGTAHIGSPIGLDTLLVVALLSFVATGAIARFVEQRGDR</sequence>
<dbReference type="GO" id="GO:0005886">
    <property type="term" value="C:plasma membrane"/>
    <property type="evidence" value="ECO:0007669"/>
    <property type="project" value="UniProtKB-SubCell"/>
</dbReference>
<reference evidence="9 10" key="1">
    <citation type="submission" date="2019-03" db="EMBL/GenBank/DDBJ databases">
        <title>Sequencing the genomes of 1000 actinobacteria strains.</title>
        <authorList>
            <person name="Klenk H.-P."/>
        </authorList>
    </citation>
    <scope>NUCLEOTIDE SEQUENCE [LARGE SCALE GENOMIC DNA]</scope>
    <source>
        <strain evidence="9 10">DSM 18936</strain>
    </source>
</reference>
<keyword evidence="3" id="KW-0813">Transport</keyword>
<evidence type="ECO:0000256" key="8">
    <source>
        <dbReference type="SAM" id="Phobius"/>
    </source>
</evidence>
<keyword evidence="7 8" id="KW-0472">Membrane</keyword>
<evidence type="ECO:0000256" key="3">
    <source>
        <dbReference type="ARBA" id="ARBA00022448"/>
    </source>
</evidence>
<dbReference type="EMBL" id="SOAU01000001">
    <property type="protein sequence ID" value="TDT17250.1"/>
    <property type="molecule type" value="Genomic_DNA"/>
</dbReference>
<comment type="similarity">
    <text evidence="2">Belongs to the CPA3 antiporters (TC 2.A.63) subunit F family.</text>
</comment>
<evidence type="ECO:0000256" key="5">
    <source>
        <dbReference type="ARBA" id="ARBA00022692"/>
    </source>
</evidence>
<organism evidence="9 10">
    <name type="scientific">Ilumatobacter fluminis</name>
    <dbReference type="NCBI Taxonomy" id="467091"/>
    <lineage>
        <taxon>Bacteria</taxon>
        <taxon>Bacillati</taxon>
        <taxon>Actinomycetota</taxon>
        <taxon>Acidimicrobiia</taxon>
        <taxon>Acidimicrobiales</taxon>
        <taxon>Ilumatobacteraceae</taxon>
        <taxon>Ilumatobacter</taxon>
    </lineage>
</organism>
<evidence type="ECO:0000256" key="4">
    <source>
        <dbReference type="ARBA" id="ARBA00022475"/>
    </source>
</evidence>
<keyword evidence="4" id="KW-1003">Cell membrane</keyword>
<feature type="transmembrane region" description="Helical" evidence="8">
    <location>
        <begin position="33"/>
        <end position="53"/>
    </location>
</feature>
<evidence type="ECO:0000313" key="9">
    <source>
        <dbReference type="EMBL" id="TDT17250.1"/>
    </source>
</evidence>
<gene>
    <name evidence="9" type="ORF">BDK89_2858</name>
</gene>
<name>A0A4R7I226_9ACTN</name>
<protein>
    <submittedName>
        <fullName evidence="9">Multisubunit sodium/proton antiporter MrpF subunit</fullName>
    </submittedName>
</protein>
<dbReference type="PANTHER" id="PTHR34702:SF1">
    <property type="entry name" value="NA(+)_H(+) ANTIPORTER SUBUNIT F"/>
    <property type="match status" value="1"/>
</dbReference>
<feature type="transmembrane region" description="Helical" evidence="8">
    <location>
        <begin position="6"/>
        <end position="21"/>
    </location>
</feature>
<proteinExistence type="inferred from homology"/>
<evidence type="ECO:0000256" key="2">
    <source>
        <dbReference type="ARBA" id="ARBA00009212"/>
    </source>
</evidence>
<accession>A0A4R7I226</accession>
<keyword evidence="10" id="KW-1185">Reference proteome</keyword>
<comment type="subcellular location">
    <subcellularLocation>
        <location evidence="1">Cell membrane</location>
        <topology evidence="1">Multi-pass membrane protein</topology>
    </subcellularLocation>
</comment>
<evidence type="ECO:0000256" key="1">
    <source>
        <dbReference type="ARBA" id="ARBA00004651"/>
    </source>
</evidence>
<dbReference type="GO" id="GO:0015385">
    <property type="term" value="F:sodium:proton antiporter activity"/>
    <property type="evidence" value="ECO:0007669"/>
    <property type="project" value="TreeGrafter"/>
</dbReference>
<feature type="transmembrane region" description="Helical" evidence="8">
    <location>
        <begin position="59"/>
        <end position="78"/>
    </location>
</feature>
<dbReference type="InterPro" id="IPR007208">
    <property type="entry name" value="MrpF/PhaF-like"/>
</dbReference>
<comment type="caution">
    <text evidence="9">The sequence shown here is derived from an EMBL/GenBank/DDBJ whole genome shotgun (WGS) entry which is preliminary data.</text>
</comment>
<dbReference type="Pfam" id="PF04066">
    <property type="entry name" value="MrpF_PhaF"/>
    <property type="match status" value="1"/>
</dbReference>
<evidence type="ECO:0000313" key="10">
    <source>
        <dbReference type="Proteomes" id="UP000294558"/>
    </source>
</evidence>
<dbReference type="PANTHER" id="PTHR34702">
    <property type="entry name" value="NA(+)/H(+) ANTIPORTER SUBUNIT F1"/>
    <property type="match status" value="1"/>
</dbReference>
<dbReference type="RefSeq" id="WP_133869549.1">
    <property type="nucleotide sequence ID" value="NZ_JAVJPS010000010.1"/>
</dbReference>
<evidence type="ECO:0000256" key="6">
    <source>
        <dbReference type="ARBA" id="ARBA00022989"/>
    </source>
</evidence>
<dbReference type="AlphaFoldDB" id="A0A4R7I226"/>
<dbReference type="OrthoDB" id="3733837at2"/>
<evidence type="ECO:0000256" key="7">
    <source>
        <dbReference type="ARBA" id="ARBA00023136"/>
    </source>
</evidence>
<dbReference type="Proteomes" id="UP000294558">
    <property type="component" value="Unassembled WGS sequence"/>
</dbReference>
<keyword evidence="5 8" id="KW-0812">Transmembrane</keyword>